<reference evidence="2" key="1">
    <citation type="submission" date="2025-08" db="UniProtKB">
        <authorList>
            <consortium name="Ensembl"/>
        </authorList>
    </citation>
    <scope>IDENTIFICATION</scope>
</reference>
<dbReference type="Proteomes" id="UP000594220">
    <property type="component" value="Unplaced"/>
</dbReference>
<sequence>GNVSLTLGARQPYTARGPHLLGILDVGRHVLIGSCLCVDTCLGALHGQGEAVHDDHGLTVHLAQMIDAMVEKNGGDHYTNDMYECAQRQLQLKMEELRRTYTEQMERERKEKKSQLDEKHKKVDEELRERIEELKKCGSVDQNTLLFLKEEAKEKKEAIRQKMEKELQEISDRYQKRLNNLREEADNDVTLKQTLLNKFEQIFSKSKNWFK</sequence>
<reference evidence="2" key="2">
    <citation type="submission" date="2025-09" db="UniProtKB">
        <authorList>
            <consortium name="Ensembl"/>
        </authorList>
    </citation>
    <scope>IDENTIFICATION</scope>
</reference>
<organism evidence="2 3">
    <name type="scientific">Crocodylus porosus</name>
    <name type="common">Saltwater crocodile</name>
    <name type="synonym">Estuarine crocodile</name>
    <dbReference type="NCBI Taxonomy" id="8502"/>
    <lineage>
        <taxon>Eukaryota</taxon>
        <taxon>Metazoa</taxon>
        <taxon>Chordata</taxon>
        <taxon>Craniata</taxon>
        <taxon>Vertebrata</taxon>
        <taxon>Euteleostomi</taxon>
        <taxon>Archelosauria</taxon>
        <taxon>Archosauria</taxon>
        <taxon>Crocodylia</taxon>
        <taxon>Longirostres</taxon>
        <taxon>Crocodylidae</taxon>
        <taxon>Crocodylus</taxon>
    </lineage>
</organism>
<keyword evidence="3" id="KW-1185">Reference proteome</keyword>
<dbReference type="AlphaFoldDB" id="A0A7M4FKI5"/>
<name>A0A7M4FKI5_CROPO</name>
<dbReference type="Ensembl" id="ENSCPRT00005029843.1">
    <property type="protein sequence ID" value="ENSCPRP00005025560.1"/>
    <property type="gene ID" value="ENSCPRG00005017722.1"/>
</dbReference>
<accession>A0A7M4FKI5</accession>
<keyword evidence="1" id="KW-0175">Coiled coil</keyword>
<evidence type="ECO:0000256" key="1">
    <source>
        <dbReference type="SAM" id="Coils"/>
    </source>
</evidence>
<evidence type="ECO:0000313" key="3">
    <source>
        <dbReference type="Proteomes" id="UP000594220"/>
    </source>
</evidence>
<evidence type="ECO:0000313" key="2">
    <source>
        <dbReference type="Ensembl" id="ENSCPRP00005025560.1"/>
    </source>
</evidence>
<protein>
    <submittedName>
        <fullName evidence="2">Uncharacterized protein</fullName>
    </submittedName>
</protein>
<feature type="coiled-coil region" evidence="1">
    <location>
        <begin position="80"/>
        <end position="184"/>
    </location>
</feature>
<proteinExistence type="predicted"/>